<comment type="subcellular location">
    <subcellularLocation>
        <location evidence="1">Cell outer membrane</location>
    </subcellularLocation>
</comment>
<comment type="caution">
    <text evidence="9">The sequence shown here is derived from an EMBL/GenBank/DDBJ whole genome shotgun (WGS) entry which is preliminary data.</text>
</comment>
<evidence type="ECO:0000256" key="5">
    <source>
        <dbReference type="ARBA" id="ARBA00022692"/>
    </source>
</evidence>
<dbReference type="Pfam" id="PF02321">
    <property type="entry name" value="OEP"/>
    <property type="match status" value="2"/>
</dbReference>
<organism evidence="9 10">
    <name type="scientific">Paradesertivirga mongoliensis</name>
    <dbReference type="NCBI Taxonomy" id="2100740"/>
    <lineage>
        <taxon>Bacteria</taxon>
        <taxon>Pseudomonadati</taxon>
        <taxon>Bacteroidota</taxon>
        <taxon>Sphingobacteriia</taxon>
        <taxon>Sphingobacteriales</taxon>
        <taxon>Sphingobacteriaceae</taxon>
        <taxon>Paradesertivirga</taxon>
    </lineage>
</organism>
<feature type="chain" id="PRO_5046715559" evidence="8">
    <location>
        <begin position="20"/>
        <end position="446"/>
    </location>
</feature>
<dbReference type="InterPro" id="IPR003423">
    <property type="entry name" value="OMP_efflux"/>
</dbReference>
<dbReference type="Gene3D" id="1.20.1600.10">
    <property type="entry name" value="Outer membrane efflux proteins (OEP)"/>
    <property type="match status" value="1"/>
</dbReference>
<keyword evidence="7" id="KW-0998">Cell outer membrane</keyword>
<keyword evidence="4" id="KW-1134">Transmembrane beta strand</keyword>
<keyword evidence="10" id="KW-1185">Reference proteome</keyword>
<feature type="signal peptide" evidence="8">
    <location>
        <begin position="1"/>
        <end position="19"/>
    </location>
</feature>
<dbReference type="PANTHER" id="PTHR30026:SF20">
    <property type="entry name" value="OUTER MEMBRANE PROTEIN TOLC"/>
    <property type="match status" value="1"/>
</dbReference>
<accession>A0ABW4ZL68</accession>
<evidence type="ECO:0000256" key="1">
    <source>
        <dbReference type="ARBA" id="ARBA00004442"/>
    </source>
</evidence>
<gene>
    <name evidence="9" type="ORF">ACFSJU_10585</name>
</gene>
<protein>
    <submittedName>
        <fullName evidence="9">TolC family protein</fullName>
    </submittedName>
</protein>
<dbReference type="EMBL" id="JBHUHZ010000001">
    <property type="protein sequence ID" value="MFD2162838.1"/>
    <property type="molecule type" value="Genomic_DNA"/>
</dbReference>
<proteinExistence type="inferred from homology"/>
<keyword evidence="6" id="KW-0472">Membrane</keyword>
<keyword evidence="5" id="KW-0812">Transmembrane</keyword>
<keyword evidence="3" id="KW-0813">Transport</keyword>
<dbReference type="SUPFAM" id="SSF56954">
    <property type="entry name" value="Outer membrane efflux proteins (OEP)"/>
    <property type="match status" value="1"/>
</dbReference>
<comment type="similarity">
    <text evidence="2">Belongs to the outer membrane factor (OMF) (TC 1.B.17) family.</text>
</comment>
<evidence type="ECO:0000256" key="6">
    <source>
        <dbReference type="ARBA" id="ARBA00023136"/>
    </source>
</evidence>
<reference evidence="10" key="1">
    <citation type="journal article" date="2019" name="Int. J. Syst. Evol. Microbiol.">
        <title>The Global Catalogue of Microorganisms (GCM) 10K type strain sequencing project: providing services to taxonomists for standard genome sequencing and annotation.</title>
        <authorList>
            <consortium name="The Broad Institute Genomics Platform"/>
            <consortium name="The Broad Institute Genome Sequencing Center for Infectious Disease"/>
            <person name="Wu L."/>
            <person name="Ma J."/>
        </authorList>
    </citation>
    <scope>NUCLEOTIDE SEQUENCE [LARGE SCALE GENOMIC DNA]</scope>
    <source>
        <strain evidence="10">KCTC 42217</strain>
    </source>
</reference>
<evidence type="ECO:0000256" key="3">
    <source>
        <dbReference type="ARBA" id="ARBA00022448"/>
    </source>
</evidence>
<evidence type="ECO:0000313" key="10">
    <source>
        <dbReference type="Proteomes" id="UP001597387"/>
    </source>
</evidence>
<dbReference type="InterPro" id="IPR051906">
    <property type="entry name" value="TolC-like"/>
</dbReference>
<evidence type="ECO:0000313" key="9">
    <source>
        <dbReference type="EMBL" id="MFD2162838.1"/>
    </source>
</evidence>
<evidence type="ECO:0000256" key="4">
    <source>
        <dbReference type="ARBA" id="ARBA00022452"/>
    </source>
</evidence>
<dbReference type="PANTHER" id="PTHR30026">
    <property type="entry name" value="OUTER MEMBRANE PROTEIN TOLC"/>
    <property type="match status" value="1"/>
</dbReference>
<dbReference type="Proteomes" id="UP001597387">
    <property type="component" value="Unassembled WGS sequence"/>
</dbReference>
<evidence type="ECO:0000256" key="2">
    <source>
        <dbReference type="ARBA" id="ARBA00007613"/>
    </source>
</evidence>
<name>A0ABW4ZL68_9SPHI</name>
<sequence>MRFTILSILILLSSVTLKAQDAQQGKTFTFNLQECLEYAYQNNDSLKNAQLDIESAKYKVKETIGIGLPQISGTASLQDFLKIPTTLIPGEIFGEPGTFVPAKFGVKYQSSAGITLNQLLFNGSYLVGLQASKTFRELSEKNYNRTKAATTVAVTKAYYQVLVSNEQAQLLNANIAQLAQQLKETTELNKQGFVEKIDLDRLNVIYNNLVTTRENVLRSLLLANYMLRFQIGMPATDNLVVKDKIADIKIENDLSLVADTSAYKKRFEYSLLETQGKLNALNLKRIKSEYLPTLAAFGSSSYNYQADKFSELYDRKFPTTVIGLQLNVPIFSGFQRYHQVKQAEIEVRKSANVLNVVKNGLLLQQDAARINYQNSIQSLNNQRSNMTLAQEVLRVSRIKYQQGVGSSIEVTQAQTALEEAENNYIQALYNALINRVDLDNAYGRIQ</sequence>
<evidence type="ECO:0000256" key="7">
    <source>
        <dbReference type="ARBA" id="ARBA00023237"/>
    </source>
</evidence>
<dbReference type="RefSeq" id="WP_255902827.1">
    <property type="nucleotide sequence ID" value="NZ_JAFMZO010000003.1"/>
</dbReference>
<evidence type="ECO:0000256" key="8">
    <source>
        <dbReference type="SAM" id="SignalP"/>
    </source>
</evidence>
<keyword evidence="8" id="KW-0732">Signal</keyword>